<dbReference type="PANTHER" id="PTHR12680:SF6">
    <property type="entry name" value="PROTEIN PHTF"/>
    <property type="match status" value="1"/>
</dbReference>
<dbReference type="AlphaFoldDB" id="A0A3P7LWZ6"/>
<accession>A0A3P7LWZ6</accession>
<name>A0A3P7LWZ6_DIBLA</name>
<feature type="domain" description="PHTF1/2 N-terminal" evidence="6">
    <location>
        <begin position="77"/>
        <end position="177"/>
    </location>
</feature>
<dbReference type="Proteomes" id="UP000281553">
    <property type="component" value="Unassembled WGS sequence"/>
</dbReference>
<protein>
    <recommendedName>
        <fullName evidence="6">PHTF1/2 N-terminal domain-containing protein</fullName>
    </recommendedName>
</protein>
<evidence type="ECO:0000256" key="5">
    <source>
        <dbReference type="ARBA" id="ARBA00023180"/>
    </source>
</evidence>
<evidence type="ECO:0000256" key="4">
    <source>
        <dbReference type="ARBA" id="ARBA00023136"/>
    </source>
</evidence>
<dbReference type="InterPro" id="IPR039775">
    <property type="entry name" value="PHTF1/2"/>
</dbReference>
<sequence>MRLASTGDFHATFALFVRGFALYFDREVLMTEVFDPEETPSHIASGPLRLEVKAMYSGNEAMEIFNKPPLIPHLTGFDYLFSTAFARAKPKHDWCAVLHRGFLRSAFPILYLDYWKRHLSPRLAAYLIFHFFIQLLQVSCFLVVNPLKTHVTEADVMVPLIMGLCLGILHSQITSAHGSHGSISATGLSAATVGATDVILAN</sequence>
<evidence type="ECO:0000256" key="1">
    <source>
        <dbReference type="ARBA" id="ARBA00004141"/>
    </source>
</evidence>
<dbReference type="GO" id="GO:0016020">
    <property type="term" value="C:membrane"/>
    <property type="evidence" value="ECO:0007669"/>
    <property type="project" value="UniProtKB-SubCell"/>
</dbReference>
<comment type="subcellular location">
    <subcellularLocation>
        <location evidence="1">Membrane</location>
        <topology evidence="1">Multi-pass membrane protein</topology>
    </subcellularLocation>
</comment>
<evidence type="ECO:0000256" key="3">
    <source>
        <dbReference type="ARBA" id="ARBA00022989"/>
    </source>
</evidence>
<evidence type="ECO:0000313" key="7">
    <source>
        <dbReference type="EMBL" id="VDN21514.1"/>
    </source>
</evidence>
<keyword evidence="3" id="KW-1133">Transmembrane helix</keyword>
<keyword evidence="8" id="KW-1185">Reference proteome</keyword>
<evidence type="ECO:0000313" key="8">
    <source>
        <dbReference type="Proteomes" id="UP000281553"/>
    </source>
</evidence>
<reference evidence="7 8" key="1">
    <citation type="submission" date="2018-11" db="EMBL/GenBank/DDBJ databases">
        <authorList>
            <consortium name="Pathogen Informatics"/>
        </authorList>
    </citation>
    <scope>NUCLEOTIDE SEQUENCE [LARGE SCALE GENOMIC DNA]</scope>
</reference>
<dbReference type="EMBL" id="UYRU01071846">
    <property type="protein sequence ID" value="VDN21514.1"/>
    <property type="molecule type" value="Genomic_DNA"/>
</dbReference>
<dbReference type="PANTHER" id="PTHR12680">
    <property type="entry name" value="PUTATIVE HOMEODOMAIN TRANSCRIPTION FACTOR PHTF"/>
    <property type="match status" value="1"/>
</dbReference>
<evidence type="ECO:0000256" key="2">
    <source>
        <dbReference type="ARBA" id="ARBA00022692"/>
    </source>
</evidence>
<keyword evidence="4" id="KW-0472">Membrane</keyword>
<dbReference type="OrthoDB" id="10066656at2759"/>
<gene>
    <name evidence="7" type="ORF">DILT_LOCUS13851</name>
</gene>
<dbReference type="InterPro" id="IPR021980">
    <property type="entry name" value="PHTF1/2_N"/>
</dbReference>
<dbReference type="GO" id="GO:0005783">
    <property type="term" value="C:endoplasmic reticulum"/>
    <property type="evidence" value="ECO:0007669"/>
    <property type="project" value="InterPro"/>
</dbReference>
<organism evidence="7 8">
    <name type="scientific">Dibothriocephalus latus</name>
    <name type="common">Fish tapeworm</name>
    <name type="synonym">Diphyllobothrium latum</name>
    <dbReference type="NCBI Taxonomy" id="60516"/>
    <lineage>
        <taxon>Eukaryota</taxon>
        <taxon>Metazoa</taxon>
        <taxon>Spiralia</taxon>
        <taxon>Lophotrochozoa</taxon>
        <taxon>Platyhelminthes</taxon>
        <taxon>Cestoda</taxon>
        <taxon>Eucestoda</taxon>
        <taxon>Diphyllobothriidea</taxon>
        <taxon>Diphyllobothriidae</taxon>
        <taxon>Dibothriocephalus</taxon>
    </lineage>
</organism>
<keyword evidence="5" id="KW-0325">Glycoprotein</keyword>
<feature type="non-terminal residue" evidence="7">
    <location>
        <position position="202"/>
    </location>
</feature>
<dbReference type="Pfam" id="PF12129">
    <property type="entry name" value="PHTF1-2_N"/>
    <property type="match status" value="1"/>
</dbReference>
<proteinExistence type="predicted"/>
<keyword evidence="2" id="KW-0812">Transmembrane</keyword>
<evidence type="ECO:0000259" key="6">
    <source>
        <dbReference type="Pfam" id="PF12129"/>
    </source>
</evidence>